<dbReference type="AlphaFoldDB" id="A0A1Q3DI04"/>
<dbReference type="EMBL" id="BDDD01008626">
    <property type="protein sequence ID" value="GAV92035.1"/>
    <property type="molecule type" value="Genomic_DNA"/>
</dbReference>
<dbReference type="OrthoDB" id="252265at2759"/>
<organism evidence="1 2">
    <name type="scientific">Cephalotus follicularis</name>
    <name type="common">Albany pitcher plant</name>
    <dbReference type="NCBI Taxonomy" id="3775"/>
    <lineage>
        <taxon>Eukaryota</taxon>
        <taxon>Viridiplantae</taxon>
        <taxon>Streptophyta</taxon>
        <taxon>Embryophyta</taxon>
        <taxon>Tracheophyta</taxon>
        <taxon>Spermatophyta</taxon>
        <taxon>Magnoliopsida</taxon>
        <taxon>eudicotyledons</taxon>
        <taxon>Gunneridae</taxon>
        <taxon>Pentapetalae</taxon>
        <taxon>rosids</taxon>
        <taxon>fabids</taxon>
        <taxon>Oxalidales</taxon>
        <taxon>Cephalotaceae</taxon>
        <taxon>Cephalotus</taxon>
    </lineage>
</organism>
<gene>
    <name evidence="1" type="ORF">CFOL_v3_35419</name>
</gene>
<name>A0A1Q3DI04_CEPFO</name>
<dbReference type="STRING" id="3775.A0A1Q3DI04"/>
<comment type="caution">
    <text evidence="1">The sequence shown here is derived from an EMBL/GenBank/DDBJ whole genome shotgun (WGS) entry which is preliminary data.</text>
</comment>
<sequence length="104" mass="11755">MTQKGIETVVLDRLSLTTILEYSKQRGSCSVLLDLRGSLGDFEELLREGIEQNLLQKIVMEVLPVWSESESGFPHVLNSLGKRLKLKSLQPEISNQSVFIEGYF</sequence>
<dbReference type="Proteomes" id="UP000187406">
    <property type="component" value="Unassembled WGS sequence"/>
</dbReference>
<reference evidence="2" key="1">
    <citation type="submission" date="2016-04" db="EMBL/GenBank/DDBJ databases">
        <title>Cephalotus genome sequencing.</title>
        <authorList>
            <person name="Fukushima K."/>
            <person name="Hasebe M."/>
            <person name="Fang X."/>
        </authorList>
    </citation>
    <scope>NUCLEOTIDE SEQUENCE [LARGE SCALE GENOMIC DNA]</scope>
    <source>
        <strain evidence="2">cv. St1</strain>
    </source>
</reference>
<keyword evidence="2" id="KW-1185">Reference proteome</keyword>
<dbReference type="InParanoid" id="A0A1Q3DI04"/>
<evidence type="ECO:0000313" key="1">
    <source>
        <dbReference type="EMBL" id="GAV92035.1"/>
    </source>
</evidence>
<proteinExistence type="predicted"/>
<accession>A0A1Q3DI04</accession>
<evidence type="ECO:0000313" key="2">
    <source>
        <dbReference type="Proteomes" id="UP000187406"/>
    </source>
</evidence>
<protein>
    <submittedName>
        <fullName evidence="1">Uncharacterized protein</fullName>
    </submittedName>
</protein>